<dbReference type="PATRIC" id="fig|472175.3.peg.1419"/>
<name>A0A084UBN7_9HYPH</name>
<organism evidence="1 2">
    <name type="scientific">Nitratireductor basaltis</name>
    <dbReference type="NCBI Taxonomy" id="472175"/>
    <lineage>
        <taxon>Bacteria</taxon>
        <taxon>Pseudomonadati</taxon>
        <taxon>Pseudomonadota</taxon>
        <taxon>Alphaproteobacteria</taxon>
        <taxon>Hyphomicrobiales</taxon>
        <taxon>Phyllobacteriaceae</taxon>
        <taxon>Nitratireductor</taxon>
    </lineage>
</organism>
<dbReference type="AlphaFoldDB" id="A0A084UBN7"/>
<keyword evidence="2" id="KW-1185">Reference proteome</keyword>
<proteinExistence type="predicted"/>
<accession>A0A084UBN7</accession>
<comment type="caution">
    <text evidence="1">The sequence shown here is derived from an EMBL/GenBank/DDBJ whole genome shotgun (WGS) entry which is preliminary data.</text>
</comment>
<sequence>MLAYAFMLNLVSHVDSRLESTRVFWRQKYFNATDEEARDPRPWAEVFAERPSNEELQP</sequence>
<dbReference type="STRING" id="472175.EL18_01404"/>
<dbReference type="Proteomes" id="UP000053675">
    <property type="component" value="Unassembled WGS sequence"/>
</dbReference>
<protein>
    <submittedName>
        <fullName evidence="1">Uncharacterized protein</fullName>
    </submittedName>
</protein>
<evidence type="ECO:0000313" key="2">
    <source>
        <dbReference type="Proteomes" id="UP000053675"/>
    </source>
</evidence>
<gene>
    <name evidence="1" type="ORF">EL18_01404</name>
</gene>
<reference evidence="1 2" key="1">
    <citation type="submission" date="2014-05" db="EMBL/GenBank/DDBJ databases">
        <title>Draft Genome Sequence of Nitratireductor basaltis Strain UMTGB225, A Marine Bacterium Isolated from Green Barrel Tunicate.</title>
        <authorList>
            <person name="Gan H.Y."/>
        </authorList>
    </citation>
    <scope>NUCLEOTIDE SEQUENCE [LARGE SCALE GENOMIC DNA]</scope>
    <source>
        <strain evidence="1 2">UMTGB225</strain>
    </source>
</reference>
<evidence type="ECO:0000313" key="1">
    <source>
        <dbReference type="EMBL" id="KFB10373.1"/>
    </source>
</evidence>
<dbReference type="EMBL" id="JMQM01000001">
    <property type="protein sequence ID" value="KFB10373.1"/>
    <property type="molecule type" value="Genomic_DNA"/>
</dbReference>